<name>A0A9N9IU55_9GLOM</name>
<keyword evidence="2" id="KW-1185">Reference proteome</keyword>
<proteinExistence type="predicted"/>
<dbReference type="AlphaFoldDB" id="A0A9N9IU55"/>
<comment type="caution">
    <text evidence="1">The sequence shown here is derived from an EMBL/GenBank/DDBJ whole genome shotgun (WGS) entry which is preliminary data.</text>
</comment>
<gene>
    <name evidence="1" type="ORF">RFULGI_LOCUS13297</name>
</gene>
<evidence type="ECO:0000313" key="1">
    <source>
        <dbReference type="EMBL" id="CAG8746893.1"/>
    </source>
</evidence>
<reference evidence="1" key="1">
    <citation type="submission" date="2021-06" db="EMBL/GenBank/DDBJ databases">
        <authorList>
            <person name="Kallberg Y."/>
            <person name="Tangrot J."/>
            <person name="Rosling A."/>
        </authorList>
    </citation>
    <scope>NUCLEOTIDE SEQUENCE</scope>
    <source>
        <strain evidence="1">IN212</strain>
    </source>
</reference>
<organism evidence="1 2">
    <name type="scientific">Racocetra fulgida</name>
    <dbReference type="NCBI Taxonomy" id="60492"/>
    <lineage>
        <taxon>Eukaryota</taxon>
        <taxon>Fungi</taxon>
        <taxon>Fungi incertae sedis</taxon>
        <taxon>Mucoromycota</taxon>
        <taxon>Glomeromycotina</taxon>
        <taxon>Glomeromycetes</taxon>
        <taxon>Diversisporales</taxon>
        <taxon>Gigasporaceae</taxon>
        <taxon>Racocetra</taxon>
    </lineage>
</organism>
<protein>
    <submittedName>
        <fullName evidence="1">15254_t:CDS:1</fullName>
    </submittedName>
</protein>
<accession>A0A9N9IU55</accession>
<evidence type="ECO:0000313" key="2">
    <source>
        <dbReference type="Proteomes" id="UP000789396"/>
    </source>
</evidence>
<sequence>MEHVGVTKKGNKVHLQFVEGQDDSLLELEEFSTKLCLEKKAFYCWIGSETTDLRELEALMNKALALRELGYVHLARQVTLERAYVVRVADDDVVKEQTRECLVGSITIYEDQEAE</sequence>
<dbReference type="EMBL" id="CAJVPZ010034510">
    <property type="protein sequence ID" value="CAG8746893.1"/>
    <property type="molecule type" value="Genomic_DNA"/>
</dbReference>
<feature type="non-terminal residue" evidence="1">
    <location>
        <position position="115"/>
    </location>
</feature>
<dbReference type="Proteomes" id="UP000789396">
    <property type="component" value="Unassembled WGS sequence"/>
</dbReference>